<dbReference type="InterPro" id="IPR044926">
    <property type="entry name" value="RGS_subdomain_2"/>
</dbReference>
<reference evidence="3 4" key="1">
    <citation type="journal article" date="2019" name="Sci. Rep.">
        <title>Nanopore sequencing improves the draft genome of the human pathogenic amoeba Naegleria fowleri.</title>
        <authorList>
            <person name="Liechti N."/>
            <person name="Schurch N."/>
            <person name="Bruggmann R."/>
            <person name="Wittwer M."/>
        </authorList>
    </citation>
    <scope>NUCLEOTIDE SEQUENCE [LARGE SCALE GENOMIC DNA]</scope>
    <source>
        <strain evidence="3 4">ATCC 30894</strain>
    </source>
</reference>
<gene>
    <name evidence="3" type="ORF">FDP41_005717</name>
</gene>
<dbReference type="SUPFAM" id="SSF48097">
    <property type="entry name" value="Regulator of G-protein signaling, RGS"/>
    <property type="match status" value="1"/>
</dbReference>
<dbReference type="Gene3D" id="1.10.167.10">
    <property type="entry name" value="Regulator of G-protein Signalling 4, domain 2"/>
    <property type="match status" value="1"/>
</dbReference>
<dbReference type="EMBL" id="VFQX01000048">
    <property type="protein sequence ID" value="KAF0974964.1"/>
    <property type="molecule type" value="Genomic_DNA"/>
</dbReference>
<evidence type="ECO:0000259" key="2">
    <source>
        <dbReference type="PROSITE" id="PS50132"/>
    </source>
</evidence>
<organism evidence="3 4">
    <name type="scientific">Naegleria fowleri</name>
    <name type="common">Brain eating amoeba</name>
    <dbReference type="NCBI Taxonomy" id="5763"/>
    <lineage>
        <taxon>Eukaryota</taxon>
        <taxon>Discoba</taxon>
        <taxon>Heterolobosea</taxon>
        <taxon>Tetramitia</taxon>
        <taxon>Eutetramitia</taxon>
        <taxon>Vahlkampfiidae</taxon>
        <taxon>Naegleria</taxon>
    </lineage>
</organism>
<dbReference type="VEuPathDB" id="AmoebaDB:NF0114680"/>
<dbReference type="OrthoDB" id="10496954at2759"/>
<keyword evidence="4" id="KW-1185">Reference proteome</keyword>
<feature type="domain" description="RGS" evidence="2">
    <location>
        <begin position="1"/>
        <end position="92"/>
    </location>
</feature>
<dbReference type="GeneID" id="68112935"/>
<dbReference type="VEuPathDB" id="AmoebaDB:NfTy_045710"/>
<feature type="region of interest" description="Disordered" evidence="1">
    <location>
        <begin position="121"/>
        <end position="143"/>
    </location>
</feature>
<dbReference type="RefSeq" id="XP_044559677.1">
    <property type="nucleotide sequence ID" value="XM_044709272.1"/>
</dbReference>
<dbReference type="Proteomes" id="UP000444721">
    <property type="component" value="Unassembled WGS sequence"/>
</dbReference>
<feature type="compositionally biased region" description="Basic and acidic residues" evidence="1">
    <location>
        <begin position="121"/>
        <end position="133"/>
    </location>
</feature>
<dbReference type="InterPro" id="IPR016137">
    <property type="entry name" value="RGS"/>
</dbReference>
<accession>A0A6A5BLM7</accession>
<evidence type="ECO:0000313" key="3">
    <source>
        <dbReference type="EMBL" id="KAF0974964.1"/>
    </source>
</evidence>
<name>A0A6A5BLM7_NAEFO</name>
<evidence type="ECO:0000256" key="1">
    <source>
        <dbReference type="SAM" id="MobiDB-lite"/>
    </source>
</evidence>
<protein>
    <recommendedName>
        <fullName evidence="2">RGS domain-containing protein</fullName>
    </recommendedName>
</protein>
<comment type="caution">
    <text evidence="3">The sequence shown here is derived from an EMBL/GenBank/DDBJ whole genome shotgun (WGS) entry which is preliminary data.</text>
</comment>
<dbReference type="InterPro" id="IPR036305">
    <property type="entry name" value="RGS_sf"/>
</dbReference>
<dbReference type="AlphaFoldDB" id="A0A6A5BLM7"/>
<feature type="compositionally biased region" description="Polar residues" evidence="1">
    <location>
        <begin position="134"/>
        <end position="143"/>
    </location>
</feature>
<dbReference type="PROSITE" id="PS50132">
    <property type="entry name" value="RGS"/>
    <property type="match status" value="1"/>
</dbReference>
<sequence>MLDFARRSFATESVQCWPDIQRFKKTKRSNRKTAAMHILNAYLTLGAPLELNMPHIEEKKQELLPFIENESKNNPIPHHLFDSIQDHCLNDMADLFERLKQSNSEIYELVQSYSQRKKKIDNHIDNNHNDNKQKPSTNDHCQM</sequence>
<dbReference type="Pfam" id="PF00615">
    <property type="entry name" value="RGS"/>
    <property type="match status" value="1"/>
</dbReference>
<dbReference type="OMA" id="SEYPEMF"/>
<evidence type="ECO:0000313" key="4">
    <source>
        <dbReference type="Proteomes" id="UP000444721"/>
    </source>
</evidence>
<proteinExistence type="predicted"/>
<dbReference type="VEuPathDB" id="AmoebaDB:FDP41_005717"/>